<organism evidence="10 11">
    <name type="scientific">Campylobacter magnus</name>
    <dbReference type="NCBI Taxonomy" id="3026462"/>
    <lineage>
        <taxon>Bacteria</taxon>
        <taxon>Pseudomonadati</taxon>
        <taxon>Campylobacterota</taxon>
        <taxon>Epsilonproteobacteria</taxon>
        <taxon>Campylobacterales</taxon>
        <taxon>Campylobacteraceae</taxon>
        <taxon>Campylobacter</taxon>
    </lineage>
</organism>
<dbReference type="EMBL" id="JAULJQ010000003">
    <property type="protein sequence ID" value="MDO2409048.1"/>
    <property type="molecule type" value="Genomic_DNA"/>
</dbReference>
<keyword evidence="3" id="KW-0813">Transport</keyword>
<feature type="domain" description="Cation efflux protein transmembrane" evidence="8">
    <location>
        <begin position="12"/>
        <end position="204"/>
    </location>
</feature>
<dbReference type="Gene3D" id="1.20.1510.10">
    <property type="entry name" value="Cation efflux protein transmembrane domain"/>
    <property type="match status" value="1"/>
</dbReference>
<dbReference type="InterPro" id="IPR002524">
    <property type="entry name" value="Cation_efflux"/>
</dbReference>
<proteinExistence type="inferred from homology"/>
<sequence length="297" mass="32408">MSAKKSFITPPFIAGLTASVLAVIKLVFGLSSGSMAVVSSALDSLGDCLVSAINFFALKKASAQPNEKFNFGYGKIEALTTLFEGFFIMGAGLLVAYGGVMKILNPEPIDFSIGAVVMVISLVMTTALVIYLRHAAAKYDSMIIYADATHYQVDLLTNAATLAALIVVHFSGLVIIDALFGIGVSAYIVLQAMPLIKESVYMLLDGSLPTKVTDEIKEIIAKKELILSTHLIRTRKSGNICYFGVHLVFDPNITLAKAHECEAELEKEIKERFSQNKWIFEIHFDITDDEEIERGEI</sequence>
<evidence type="ECO:0000256" key="6">
    <source>
        <dbReference type="ARBA" id="ARBA00023136"/>
    </source>
</evidence>
<evidence type="ECO:0000256" key="7">
    <source>
        <dbReference type="SAM" id="Phobius"/>
    </source>
</evidence>
<evidence type="ECO:0000256" key="4">
    <source>
        <dbReference type="ARBA" id="ARBA00022692"/>
    </source>
</evidence>
<reference evidence="10 11" key="1">
    <citation type="submission" date="2023-06" db="EMBL/GenBank/DDBJ databases">
        <title>Campylobacter magnum sp. nov., isolated from cecal contents of domestic pigs (Sus scrofa domesticus).</title>
        <authorList>
            <person name="Papic B."/>
            <person name="Gruntar I."/>
        </authorList>
    </citation>
    <scope>NUCLEOTIDE SEQUENCE [LARGE SCALE GENOMIC DNA]</scope>
    <source>
        <strain evidence="11">34484-21</strain>
    </source>
</reference>
<dbReference type="Proteomes" id="UP001171111">
    <property type="component" value="Unassembled WGS sequence"/>
</dbReference>
<dbReference type="Pfam" id="PF01545">
    <property type="entry name" value="Cation_efflux"/>
    <property type="match status" value="1"/>
</dbReference>
<evidence type="ECO:0000259" key="8">
    <source>
        <dbReference type="Pfam" id="PF01545"/>
    </source>
</evidence>
<accession>A0ABT8T8J1</accession>
<dbReference type="Pfam" id="PF16916">
    <property type="entry name" value="ZT_dimer"/>
    <property type="match status" value="1"/>
</dbReference>
<keyword evidence="11" id="KW-1185">Reference proteome</keyword>
<feature type="transmembrane region" description="Helical" evidence="7">
    <location>
        <begin position="178"/>
        <end position="196"/>
    </location>
</feature>
<evidence type="ECO:0000313" key="10">
    <source>
        <dbReference type="EMBL" id="MDO2409048.1"/>
    </source>
</evidence>
<feature type="transmembrane region" description="Helical" evidence="7">
    <location>
        <begin position="12"/>
        <end position="30"/>
    </location>
</feature>
<dbReference type="RefSeq" id="WP_302243865.1">
    <property type="nucleotide sequence ID" value="NZ_JAULJQ010000003.1"/>
</dbReference>
<dbReference type="PANTHER" id="PTHR43840">
    <property type="entry name" value="MITOCHONDRIAL METAL TRANSPORTER 1-RELATED"/>
    <property type="match status" value="1"/>
</dbReference>
<name>A0ABT8T8J1_9BACT</name>
<gene>
    <name evidence="10" type="ORF">Q2362_02895</name>
</gene>
<dbReference type="InterPro" id="IPR027470">
    <property type="entry name" value="Cation_efflux_CTD"/>
</dbReference>
<dbReference type="PANTHER" id="PTHR43840:SF15">
    <property type="entry name" value="MITOCHONDRIAL METAL TRANSPORTER 1-RELATED"/>
    <property type="match status" value="1"/>
</dbReference>
<comment type="subcellular location">
    <subcellularLocation>
        <location evidence="1">Membrane</location>
        <topology evidence="1">Multi-pass membrane protein</topology>
    </subcellularLocation>
</comment>
<dbReference type="InterPro" id="IPR050291">
    <property type="entry name" value="CDF_Transporter"/>
</dbReference>
<dbReference type="SUPFAM" id="SSF161111">
    <property type="entry name" value="Cation efflux protein transmembrane domain-like"/>
    <property type="match status" value="1"/>
</dbReference>
<protein>
    <submittedName>
        <fullName evidence="10">Cation diffusion facilitator family transporter</fullName>
    </submittedName>
</protein>
<evidence type="ECO:0000256" key="5">
    <source>
        <dbReference type="ARBA" id="ARBA00022989"/>
    </source>
</evidence>
<keyword evidence="5 7" id="KW-1133">Transmembrane helix</keyword>
<comment type="similarity">
    <text evidence="2">Belongs to the cation diffusion facilitator (CDF) transporter (TC 2.A.4) family.</text>
</comment>
<feature type="transmembrane region" description="Helical" evidence="7">
    <location>
        <begin position="78"/>
        <end position="99"/>
    </location>
</feature>
<comment type="caution">
    <text evidence="10">The sequence shown here is derived from an EMBL/GenBank/DDBJ whole genome shotgun (WGS) entry which is preliminary data.</text>
</comment>
<keyword evidence="4 7" id="KW-0812">Transmembrane</keyword>
<evidence type="ECO:0000256" key="3">
    <source>
        <dbReference type="ARBA" id="ARBA00022448"/>
    </source>
</evidence>
<dbReference type="InterPro" id="IPR036837">
    <property type="entry name" value="Cation_efflux_CTD_sf"/>
</dbReference>
<evidence type="ECO:0000256" key="1">
    <source>
        <dbReference type="ARBA" id="ARBA00004141"/>
    </source>
</evidence>
<dbReference type="SUPFAM" id="SSF160240">
    <property type="entry name" value="Cation efflux protein cytoplasmic domain-like"/>
    <property type="match status" value="1"/>
</dbReference>
<keyword evidence="6 7" id="KW-0472">Membrane</keyword>
<dbReference type="Gene3D" id="3.30.70.1350">
    <property type="entry name" value="Cation efflux protein, cytoplasmic domain"/>
    <property type="match status" value="1"/>
</dbReference>
<evidence type="ECO:0000259" key="9">
    <source>
        <dbReference type="Pfam" id="PF16916"/>
    </source>
</evidence>
<evidence type="ECO:0000313" key="11">
    <source>
        <dbReference type="Proteomes" id="UP001171111"/>
    </source>
</evidence>
<evidence type="ECO:0000256" key="2">
    <source>
        <dbReference type="ARBA" id="ARBA00008114"/>
    </source>
</evidence>
<dbReference type="NCBIfam" id="TIGR01297">
    <property type="entry name" value="CDF"/>
    <property type="match status" value="1"/>
</dbReference>
<dbReference type="InterPro" id="IPR027469">
    <property type="entry name" value="Cation_efflux_TMD_sf"/>
</dbReference>
<feature type="transmembrane region" description="Helical" evidence="7">
    <location>
        <begin position="36"/>
        <end position="57"/>
    </location>
</feature>
<dbReference type="InterPro" id="IPR058533">
    <property type="entry name" value="Cation_efflux_TM"/>
</dbReference>
<feature type="domain" description="Cation efflux protein cytoplasmic" evidence="9">
    <location>
        <begin position="209"/>
        <end position="275"/>
    </location>
</feature>
<feature type="transmembrane region" description="Helical" evidence="7">
    <location>
        <begin position="111"/>
        <end position="132"/>
    </location>
</feature>